<dbReference type="InterPro" id="IPR001516">
    <property type="entry name" value="Proton_antipo_N"/>
</dbReference>
<protein>
    <recommendedName>
        <fullName evidence="4 17">NADH-ubiquinone oxidoreductase chain 5</fullName>
        <ecNumber evidence="3 17">7.1.1.2</ecNumber>
    </recommendedName>
</protein>
<dbReference type="PANTHER" id="PTHR42829">
    <property type="entry name" value="NADH-UBIQUINONE OXIDOREDUCTASE CHAIN 5"/>
    <property type="match status" value="1"/>
</dbReference>
<dbReference type="Pfam" id="PF06455">
    <property type="entry name" value="NADH5_C"/>
    <property type="match status" value="1"/>
</dbReference>
<evidence type="ECO:0000256" key="2">
    <source>
        <dbReference type="ARBA" id="ARBA00004448"/>
    </source>
</evidence>
<comment type="similarity">
    <text evidence="17">Belongs to the complex I subunit 5 family.</text>
</comment>
<evidence type="ECO:0000256" key="7">
    <source>
        <dbReference type="ARBA" id="ARBA00022692"/>
    </source>
</evidence>
<evidence type="ECO:0000256" key="4">
    <source>
        <dbReference type="ARBA" id="ARBA00021096"/>
    </source>
</evidence>
<evidence type="ECO:0000313" key="21">
    <source>
        <dbReference type="EMBL" id="QGT15734.1"/>
    </source>
</evidence>
<dbReference type="Pfam" id="PF00662">
    <property type="entry name" value="Proton_antipo_N"/>
    <property type="match status" value="1"/>
</dbReference>
<comment type="function">
    <text evidence="1">Core subunit of the mitochondrial membrane respiratory chain NADH dehydrogenase (Complex I) that is believed to belong to the minimal assembly required for catalysis. Complex I functions in the transfer of electrons from NADH to the respiratory chain. The immediate electron acceptor for the enzyme is believed to be ubiquinone.</text>
</comment>
<evidence type="ECO:0000256" key="3">
    <source>
        <dbReference type="ARBA" id="ARBA00012944"/>
    </source>
</evidence>
<evidence type="ECO:0000256" key="10">
    <source>
        <dbReference type="ARBA" id="ARBA00022982"/>
    </source>
</evidence>
<evidence type="ECO:0000259" key="19">
    <source>
        <dbReference type="Pfam" id="PF00662"/>
    </source>
</evidence>
<feature type="transmembrane region" description="Helical" evidence="17">
    <location>
        <begin position="330"/>
        <end position="353"/>
    </location>
</feature>
<feature type="transmembrane region" description="Helical" evidence="17">
    <location>
        <begin position="213"/>
        <end position="231"/>
    </location>
</feature>
<dbReference type="PANTHER" id="PTHR42829:SF2">
    <property type="entry name" value="NADH-UBIQUINONE OXIDOREDUCTASE CHAIN 5"/>
    <property type="match status" value="1"/>
</dbReference>
<evidence type="ECO:0000256" key="17">
    <source>
        <dbReference type="RuleBase" id="RU003404"/>
    </source>
</evidence>
<feature type="transmembrane region" description="Helical" evidence="17">
    <location>
        <begin position="243"/>
        <end position="261"/>
    </location>
</feature>
<keyword evidence="7 17" id="KW-0812">Transmembrane</keyword>
<evidence type="ECO:0000256" key="15">
    <source>
        <dbReference type="ARBA" id="ARBA00023136"/>
    </source>
</evidence>
<dbReference type="InterPro" id="IPR010934">
    <property type="entry name" value="NADH_DH_su5_C"/>
</dbReference>
<evidence type="ECO:0000256" key="12">
    <source>
        <dbReference type="ARBA" id="ARBA00023027"/>
    </source>
</evidence>
<evidence type="ECO:0000256" key="11">
    <source>
        <dbReference type="ARBA" id="ARBA00022989"/>
    </source>
</evidence>
<geneLocation type="mitochondrion" evidence="21"/>
<feature type="domain" description="NADH:quinone oxidoreductase/Mrp antiporter transmembrane" evidence="18">
    <location>
        <begin position="108"/>
        <end position="377"/>
    </location>
</feature>
<evidence type="ECO:0000256" key="5">
    <source>
        <dbReference type="ARBA" id="ARBA00022448"/>
    </source>
</evidence>
<evidence type="ECO:0000256" key="13">
    <source>
        <dbReference type="ARBA" id="ARBA00023075"/>
    </source>
</evidence>
<keyword evidence="10" id="KW-0249">Electron transport</keyword>
<evidence type="ECO:0000256" key="14">
    <source>
        <dbReference type="ARBA" id="ARBA00023128"/>
    </source>
</evidence>
<evidence type="ECO:0000259" key="18">
    <source>
        <dbReference type="Pfam" id="PF00361"/>
    </source>
</evidence>
<comment type="catalytic activity">
    <reaction evidence="16 17">
        <text>a ubiquinone + NADH + 5 H(+)(in) = a ubiquinol + NAD(+) + 4 H(+)(out)</text>
        <dbReference type="Rhea" id="RHEA:29091"/>
        <dbReference type="Rhea" id="RHEA-COMP:9565"/>
        <dbReference type="Rhea" id="RHEA-COMP:9566"/>
        <dbReference type="ChEBI" id="CHEBI:15378"/>
        <dbReference type="ChEBI" id="CHEBI:16389"/>
        <dbReference type="ChEBI" id="CHEBI:17976"/>
        <dbReference type="ChEBI" id="CHEBI:57540"/>
        <dbReference type="ChEBI" id="CHEBI:57945"/>
        <dbReference type="EC" id="7.1.1.2"/>
    </reaction>
</comment>
<keyword evidence="11 17" id="KW-1133">Transmembrane helix</keyword>
<dbReference type="GO" id="GO:0008137">
    <property type="term" value="F:NADH dehydrogenase (ubiquinone) activity"/>
    <property type="evidence" value="ECO:0007669"/>
    <property type="project" value="UniProtKB-EC"/>
</dbReference>
<dbReference type="EC" id="7.1.1.2" evidence="3 17"/>
<sequence length="562" mass="63236">MLKKPPFTKITSTILLIISTFSIITTFYLILTNLSFMMEFEILSLKSSSFYLTILIDWMSMFFFSFILIISSSVITFSSMYMYHDELIKRFIILILLFILSMCCLVFSLNLISILIGWDGLGITSFILVAYYQNNKSNAASLITALTNRIGDSLIILSIALFMFNSSWNFMLSPMNNNLLMFLIILAAMTKSAQMPFSAWLPASMAAPTPVSALVHSSTLVTAGIYLMIRFNPMIMNSKLHTFILLIGLLTCFMASLSACFETDLKKTIALSTLSQLGIMTATLSLGLPSLAFFHLMTHATFKSLLFLAAGKIINEVNHSQDFRSMGSLLFNLPYTSTILNTTNMALSGIPFLSGFYSKHLLFNSYLMNDISFTILSLFFLAIGLTSSYSMRLTLSSIINDNMKSPLSKSSEDLTSLMSMMLLLSLSVTSGSFISWMIILNPPFSISHTFLSLSSTLLLLLGILLGFILSTKHSSPQYLSYHKMFMNMWFLPYISSKFMLKPTLLLSSNFKIMEHGWTEYLEGQGSWKSAMNLSFILTKFQIHSIKTFILIMWLITMMTILL</sequence>
<feature type="domain" description="NADH-Ubiquinone oxidoreductase (complex I) chain 5 N-terminal" evidence="19">
    <location>
        <begin position="46"/>
        <end position="91"/>
    </location>
</feature>
<feature type="transmembrane region" description="Helical" evidence="17">
    <location>
        <begin position="416"/>
        <end position="438"/>
    </location>
</feature>
<keyword evidence="14 17" id="KW-0496">Mitochondrion</keyword>
<keyword evidence="13 17" id="KW-0830">Ubiquinone</keyword>
<proteinExistence type="inferred from homology"/>
<dbReference type="GO" id="GO:0005743">
    <property type="term" value="C:mitochondrial inner membrane"/>
    <property type="evidence" value="ECO:0007669"/>
    <property type="project" value="UniProtKB-SubCell"/>
</dbReference>
<accession>A0A7L4XST1</accession>
<reference evidence="21" key="1">
    <citation type="submission" date="2018-10" db="EMBL/GenBank/DDBJ databases">
        <title>Complete mitochondrial genome of Tachaea chinensis Thielemann (Crustacea: Isopoda: Corallanidae).</title>
        <authorList>
            <person name="Zhao Y."/>
            <person name="Zhu X."/>
            <person name="Li Y."/>
        </authorList>
    </citation>
    <scope>NUCLEOTIDE SEQUENCE</scope>
</reference>
<feature type="transmembrane region" description="Helical" evidence="17">
    <location>
        <begin position="373"/>
        <end position="395"/>
    </location>
</feature>
<keyword evidence="12 17" id="KW-0520">NAD</keyword>
<evidence type="ECO:0000256" key="1">
    <source>
        <dbReference type="ARBA" id="ARBA00003257"/>
    </source>
</evidence>
<feature type="transmembrane region" description="Helical" evidence="17">
    <location>
        <begin position="268"/>
        <end position="286"/>
    </location>
</feature>
<dbReference type="GO" id="GO:0003954">
    <property type="term" value="F:NADH dehydrogenase activity"/>
    <property type="evidence" value="ECO:0007669"/>
    <property type="project" value="TreeGrafter"/>
</dbReference>
<dbReference type="GO" id="GO:0042773">
    <property type="term" value="P:ATP synthesis coupled electron transport"/>
    <property type="evidence" value="ECO:0007669"/>
    <property type="project" value="InterPro"/>
</dbReference>
<keyword evidence="5 17" id="KW-0813">Transport</keyword>
<comment type="function">
    <text evidence="17">Core subunit of the mitochondrial membrane respiratory chain NADH dehydrogenase (Complex I) which catalyzes electron transfer from NADH through the respiratory chain, using ubiquinone as an electron acceptor. Essential for the catalytic activity and assembly of complex I.</text>
</comment>
<comment type="subcellular location">
    <subcellularLocation>
        <location evidence="2">Mitochondrion inner membrane</location>
        <topology evidence="2">Multi-pass membrane protein</topology>
    </subcellularLocation>
</comment>
<keyword evidence="9" id="KW-1278">Translocase</keyword>
<name>A0A7L4XST1_9CRUS</name>
<evidence type="ECO:0000259" key="20">
    <source>
        <dbReference type="Pfam" id="PF06455"/>
    </source>
</evidence>
<feature type="transmembrane region" description="Helical" evidence="17">
    <location>
        <begin position="50"/>
        <end position="70"/>
    </location>
</feature>
<feature type="transmembrane region" description="Helical" evidence="17">
    <location>
        <begin position="91"/>
        <end position="109"/>
    </location>
</feature>
<dbReference type="PRINTS" id="PR01434">
    <property type="entry name" value="NADHDHGNASE5"/>
</dbReference>
<dbReference type="InterPro" id="IPR001750">
    <property type="entry name" value="ND/Mrp_TM"/>
</dbReference>
<dbReference type="InterPro" id="IPR003945">
    <property type="entry name" value="NU5C-like"/>
</dbReference>
<dbReference type="AlphaFoldDB" id="A0A7L4XST1"/>
<evidence type="ECO:0000256" key="8">
    <source>
        <dbReference type="ARBA" id="ARBA00022792"/>
    </source>
</evidence>
<feature type="transmembrane region" description="Helical" evidence="17">
    <location>
        <begin position="179"/>
        <end position="201"/>
    </location>
</feature>
<feature type="transmembrane region" description="Helical" evidence="17">
    <location>
        <begin position="450"/>
        <end position="469"/>
    </location>
</feature>
<dbReference type="GO" id="GO:0015990">
    <property type="term" value="P:electron transport coupled proton transport"/>
    <property type="evidence" value="ECO:0007669"/>
    <property type="project" value="TreeGrafter"/>
</dbReference>
<organism evidence="21">
    <name type="scientific">Tachaea chinensis</name>
    <dbReference type="NCBI Taxonomy" id="1862870"/>
    <lineage>
        <taxon>Eukaryota</taxon>
        <taxon>Metazoa</taxon>
        <taxon>Ecdysozoa</taxon>
        <taxon>Arthropoda</taxon>
        <taxon>Crustacea</taxon>
        <taxon>Multicrustacea</taxon>
        <taxon>Malacostraca</taxon>
        <taxon>Eumalacostraca</taxon>
        <taxon>Peracarida</taxon>
        <taxon>Isopoda</taxon>
        <taxon>Corallanidae</taxon>
        <taxon>Tachaea</taxon>
    </lineage>
</organism>
<dbReference type="Pfam" id="PF00361">
    <property type="entry name" value="Proton_antipo_M"/>
    <property type="match status" value="1"/>
</dbReference>
<feature type="domain" description="NADH dehydrogenase subunit 5 C-terminal" evidence="20">
    <location>
        <begin position="389"/>
        <end position="561"/>
    </location>
</feature>
<dbReference type="EMBL" id="MK007965">
    <property type="protein sequence ID" value="QGT15734.1"/>
    <property type="molecule type" value="Genomic_DNA"/>
</dbReference>
<feature type="transmembrane region" description="Helical" evidence="17">
    <location>
        <begin position="540"/>
        <end position="561"/>
    </location>
</feature>
<feature type="transmembrane region" description="Helical" evidence="17">
    <location>
        <begin position="12"/>
        <end position="30"/>
    </location>
</feature>
<keyword evidence="15 17" id="KW-0472">Membrane</keyword>
<gene>
    <name evidence="21" type="primary">nad5</name>
</gene>
<feature type="transmembrane region" description="Helical" evidence="17">
    <location>
        <begin position="153"/>
        <end position="173"/>
    </location>
</feature>
<evidence type="ECO:0000256" key="9">
    <source>
        <dbReference type="ARBA" id="ARBA00022967"/>
    </source>
</evidence>
<keyword evidence="6" id="KW-0679">Respiratory chain</keyword>
<evidence type="ECO:0000256" key="6">
    <source>
        <dbReference type="ARBA" id="ARBA00022660"/>
    </source>
</evidence>
<evidence type="ECO:0000256" key="16">
    <source>
        <dbReference type="ARBA" id="ARBA00049551"/>
    </source>
</evidence>
<feature type="transmembrane region" description="Helical" evidence="17">
    <location>
        <begin position="115"/>
        <end position="132"/>
    </location>
</feature>
<keyword evidence="8" id="KW-0999">Mitochondrion inner membrane</keyword>